<dbReference type="EMBL" id="KE647263">
    <property type="protein sequence ID" value="EQB60659.1"/>
    <property type="molecule type" value="Genomic_DNA"/>
</dbReference>
<dbReference type="Gene3D" id="3.90.640.10">
    <property type="entry name" value="Actin, Chain A, domain 4"/>
    <property type="match status" value="1"/>
</dbReference>
<dbReference type="Proteomes" id="UP000053780">
    <property type="component" value="Unassembled WGS sequence"/>
</dbReference>
<reference evidence="4 5" key="1">
    <citation type="journal article" date="2013" name="BMC Genomics">
        <title>Genome sequencing and comparative genomics of honey bee microsporidia, Nosema apis reveal novel insights into host-parasite interactions.</title>
        <authorList>
            <person name="Chen Yp."/>
            <person name="Pettis J.S."/>
            <person name="Zhao Y."/>
            <person name="Liu X."/>
            <person name="Tallon L.J."/>
            <person name="Sadzewicz L.D."/>
            <person name="Li R."/>
            <person name="Zheng H."/>
            <person name="Huang S."/>
            <person name="Zhang X."/>
            <person name="Hamilton M.C."/>
            <person name="Pernal S.F."/>
            <person name="Melathopoulos A.P."/>
            <person name="Yan X."/>
            <person name="Evans J.D."/>
        </authorList>
    </citation>
    <scope>NUCLEOTIDE SEQUENCE [LARGE SCALE GENOMIC DNA]</scope>
    <source>
        <strain evidence="4 5">BRL 01</strain>
    </source>
</reference>
<dbReference type="PANTHER" id="PTHR45639">
    <property type="entry name" value="HSC70CB, ISOFORM G-RELATED"/>
    <property type="match status" value="1"/>
</dbReference>
<dbReference type="VEuPathDB" id="MicrosporidiaDB:NAPIS_ORF01782"/>
<evidence type="ECO:0000313" key="5">
    <source>
        <dbReference type="Proteomes" id="UP000053780"/>
    </source>
</evidence>
<evidence type="ECO:0000256" key="1">
    <source>
        <dbReference type="ARBA" id="ARBA00022741"/>
    </source>
</evidence>
<evidence type="ECO:0000256" key="3">
    <source>
        <dbReference type="ARBA" id="ARBA00023186"/>
    </source>
</evidence>
<keyword evidence="1" id="KW-0547">Nucleotide-binding</keyword>
<dbReference type="InterPro" id="IPR013126">
    <property type="entry name" value="Hsp_70_fam"/>
</dbReference>
<dbReference type="Gene3D" id="3.30.420.40">
    <property type="match status" value="2"/>
</dbReference>
<dbReference type="GO" id="GO:0030968">
    <property type="term" value="P:endoplasmic reticulum unfolded protein response"/>
    <property type="evidence" value="ECO:0007669"/>
    <property type="project" value="TreeGrafter"/>
</dbReference>
<sequence length="392" mass="45077">MEFVGIDIGTYKTTIASSKENGKILVDEQGKRSIKSILELTTPIRKFGNNITGEHEQSISLRHRPFTNNINENTFFNTIDDMKVDLMFFNYLNRIIKQNTTGNPSICLSVPSNYSNKDRRSIHQIAKLANLKIERIFNQISSIGMFAFLRRQLSDSKFVVIDFGHSKIECGYFKIENFTFIPINIANIKIGAQNFDEKLINIIFKKYKIDDTKLNREIIIRHLEKLKSILNNSKTAAIPIYINDTSITIQVTQEEFYIACSDELSEIKSFLSDFLNEIDYKGNDNIEFTGGNSSVKFINNIFENVYNVQSTLDLTESGAIGSSLGLACTIINNKYKINDIIGRDIFVRVCKENEETNNKSLVFKKFDFTDNTKFITYNKKQVLKLNFWKTIH</sequence>
<dbReference type="GO" id="GO:0034663">
    <property type="term" value="C:endoplasmic reticulum chaperone complex"/>
    <property type="evidence" value="ECO:0007669"/>
    <property type="project" value="TreeGrafter"/>
</dbReference>
<gene>
    <name evidence="4" type="ORF">NAPIS_ORF01782</name>
</gene>
<protein>
    <submittedName>
        <fullName evidence="4">Heat shock protein hsp88</fullName>
    </submittedName>
</protein>
<dbReference type="OrthoDB" id="434160at2759"/>
<accession>T0L821</accession>
<keyword evidence="3" id="KW-0143">Chaperone</keyword>
<dbReference type="HOGENOM" id="CLU_704170_0_0_1"/>
<evidence type="ECO:0000256" key="2">
    <source>
        <dbReference type="ARBA" id="ARBA00022840"/>
    </source>
</evidence>
<keyword evidence="5" id="KW-1185">Reference proteome</keyword>
<keyword evidence="4" id="KW-0346">Stress response</keyword>
<dbReference type="GO" id="GO:0005524">
    <property type="term" value="F:ATP binding"/>
    <property type="evidence" value="ECO:0007669"/>
    <property type="project" value="UniProtKB-KW"/>
</dbReference>
<dbReference type="Pfam" id="PF00012">
    <property type="entry name" value="HSP70"/>
    <property type="match status" value="1"/>
</dbReference>
<evidence type="ECO:0000313" key="4">
    <source>
        <dbReference type="EMBL" id="EQB60659.1"/>
    </source>
</evidence>
<proteinExistence type="predicted"/>
<name>T0L821_9MICR</name>
<organism evidence="4 5">
    <name type="scientific">Vairimorpha apis BRL 01</name>
    <dbReference type="NCBI Taxonomy" id="1037528"/>
    <lineage>
        <taxon>Eukaryota</taxon>
        <taxon>Fungi</taxon>
        <taxon>Fungi incertae sedis</taxon>
        <taxon>Microsporidia</taxon>
        <taxon>Nosematidae</taxon>
        <taxon>Vairimorpha</taxon>
    </lineage>
</organism>
<dbReference type="PANTHER" id="PTHR45639:SF3">
    <property type="entry name" value="HYPOXIA UP-REGULATED PROTEIN 1"/>
    <property type="match status" value="1"/>
</dbReference>
<dbReference type="SUPFAM" id="SSF53067">
    <property type="entry name" value="Actin-like ATPase domain"/>
    <property type="match status" value="2"/>
</dbReference>
<keyword evidence="2" id="KW-0067">ATP-binding</keyword>
<dbReference type="InterPro" id="IPR043129">
    <property type="entry name" value="ATPase_NBD"/>
</dbReference>
<dbReference type="AlphaFoldDB" id="T0L821"/>
<dbReference type="GO" id="GO:0140662">
    <property type="term" value="F:ATP-dependent protein folding chaperone"/>
    <property type="evidence" value="ECO:0007669"/>
    <property type="project" value="InterPro"/>
</dbReference>